<dbReference type="AlphaFoldDB" id="A3IJF6"/>
<dbReference type="Proteomes" id="UP000003781">
    <property type="component" value="Unassembled WGS sequence"/>
</dbReference>
<reference evidence="1 2" key="1">
    <citation type="submission" date="2007-03" db="EMBL/GenBank/DDBJ databases">
        <authorList>
            <person name="Stal L."/>
            <person name="Ferriera S."/>
            <person name="Johnson J."/>
            <person name="Kravitz S."/>
            <person name="Beeson K."/>
            <person name="Sutton G."/>
            <person name="Rogers Y.-H."/>
            <person name="Friedman R."/>
            <person name="Frazier M."/>
            <person name="Venter J.C."/>
        </authorList>
    </citation>
    <scope>NUCLEOTIDE SEQUENCE [LARGE SCALE GENOMIC DNA]</scope>
    <source>
        <strain evidence="1 2">CCY0110</strain>
    </source>
</reference>
<name>A3IJF6_9CHRO</name>
<comment type="caution">
    <text evidence="1">The sequence shown here is derived from an EMBL/GenBank/DDBJ whole genome shotgun (WGS) entry which is preliminary data.</text>
</comment>
<evidence type="ECO:0000313" key="2">
    <source>
        <dbReference type="Proteomes" id="UP000003781"/>
    </source>
</evidence>
<proteinExistence type="predicted"/>
<sequence>MGQLGSKLQKLETVALIFIFD</sequence>
<accession>A3IJF6</accession>
<protein>
    <submittedName>
        <fullName evidence="1">Uncharacterized protein</fullName>
    </submittedName>
</protein>
<dbReference type="EMBL" id="AAXW01000002">
    <property type="protein sequence ID" value="EAZ93938.1"/>
    <property type="molecule type" value="Genomic_DNA"/>
</dbReference>
<keyword evidence="2" id="KW-1185">Reference proteome</keyword>
<evidence type="ECO:0000313" key="1">
    <source>
        <dbReference type="EMBL" id="EAZ93938.1"/>
    </source>
</evidence>
<organism evidence="1 2">
    <name type="scientific">Crocosphaera chwakensis CCY0110</name>
    <dbReference type="NCBI Taxonomy" id="391612"/>
    <lineage>
        <taxon>Bacteria</taxon>
        <taxon>Bacillati</taxon>
        <taxon>Cyanobacteriota</taxon>
        <taxon>Cyanophyceae</taxon>
        <taxon>Oscillatoriophycideae</taxon>
        <taxon>Chroococcales</taxon>
        <taxon>Aphanothecaceae</taxon>
        <taxon>Crocosphaera</taxon>
        <taxon>Crocosphaera chwakensis</taxon>
    </lineage>
</organism>
<gene>
    <name evidence="1" type="ORF">CY0110_19122</name>
</gene>